<organism evidence="3 4">
    <name type="scientific">Chryseolinea lacunae</name>
    <dbReference type="NCBI Taxonomy" id="2801331"/>
    <lineage>
        <taxon>Bacteria</taxon>
        <taxon>Pseudomonadati</taxon>
        <taxon>Bacteroidota</taxon>
        <taxon>Cytophagia</taxon>
        <taxon>Cytophagales</taxon>
        <taxon>Fulvivirgaceae</taxon>
        <taxon>Chryseolinea</taxon>
    </lineage>
</organism>
<name>A0ABS1KUY2_9BACT</name>
<feature type="domain" description="Fe/B12 periplasmic-binding" evidence="2">
    <location>
        <begin position="22"/>
        <end position="262"/>
    </location>
</feature>
<accession>A0ABS1KUY2</accession>
<comment type="caution">
    <text evidence="3">The sequence shown here is derived from an EMBL/GenBank/DDBJ whole genome shotgun (WGS) entry which is preliminary data.</text>
</comment>
<sequence length="262" mass="29976">MPDPTFFDQRHKIISFSFPPRKIISLVPSQTELLADLGLHDEVVGITKFCVHPAAWHNSKTHIGGTKNFNFDVIDRLQPDLIIGNKEENYREGIEVLEEKYPVWISDIVSLDDARVMMRSIGEITDRPSRALEIVKGVNEAFAQVKKYDNASVLYLIWKKPWMAAGSNTFIHEMLTTLGFTNSAELLPRYPVLSSEEIRELKPDFIFLSSEPYPFQEKHIDELRQLCPASNILLVDGEMFSWYGSRLLKAPAYFNQLLGMAE</sequence>
<evidence type="ECO:0000313" key="3">
    <source>
        <dbReference type="EMBL" id="MBL0743250.1"/>
    </source>
</evidence>
<evidence type="ECO:0000259" key="2">
    <source>
        <dbReference type="PROSITE" id="PS50983"/>
    </source>
</evidence>
<gene>
    <name evidence="3" type="ORF">JI741_18605</name>
</gene>
<proteinExistence type="predicted"/>
<keyword evidence="4" id="KW-1185">Reference proteome</keyword>
<dbReference type="EMBL" id="JAERRB010000006">
    <property type="protein sequence ID" value="MBL0743250.1"/>
    <property type="molecule type" value="Genomic_DNA"/>
</dbReference>
<dbReference type="Gene3D" id="3.40.50.1980">
    <property type="entry name" value="Nitrogenase molybdenum iron protein domain"/>
    <property type="match status" value="2"/>
</dbReference>
<dbReference type="PANTHER" id="PTHR30535">
    <property type="entry name" value="VITAMIN B12-BINDING PROTEIN"/>
    <property type="match status" value="1"/>
</dbReference>
<dbReference type="PROSITE" id="PS50983">
    <property type="entry name" value="FE_B12_PBP"/>
    <property type="match status" value="1"/>
</dbReference>
<dbReference type="InterPro" id="IPR002491">
    <property type="entry name" value="ABC_transptr_periplasmic_BD"/>
</dbReference>
<dbReference type="Pfam" id="PF01497">
    <property type="entry name" value="Peripla_BP_2"/>
    <property type="match status" value="1"/>
</dbReference>
<dbReference type="SUPFAM" id="SSF53807">
    <property type="entry name" value="Helical backbone' metal receptor"/>
    <property type="match status" value="1"/>
</dbReference>
<evidence type="ECO:0000313" key="4">
    <source>
        <dbReference type="Proteomes" id="UP000613030"/>
    </source>
</evidence>
<reference evidence="3 4" key="1">
    <citation type="submission" date="2021-01" db="EMBL/GenBank/DDBJ databases">
        <title>Chryseolinea sp. Jin1 Genome sequencing and assembly.</title>
        <authorList>
            <person name="Kim I."/>
        </authorList>
    </citation>
    <scope>NUCLEOTIDE SEQUENCE [LARGE SCALE GENOMIC DNA]</scope>
    <source>
        <strain evidence="3 4">Jin1</strain>
    </source>
</reference>
<keyword evidence="1" id="KW-0732">Signal</keyword>
<dbReference type="RefSeq" id="WP_202012418.1">
    <property type="nucleotide sequence ID" value="NZ_JAERRB010000006.1"/>
</dbReference>
<protein>
    <submittedName>
        <fullName evidence="3">ABC transporter substrate-binding protein</fullName>
    </submittedName>
</protein>
<dbReference type="Proteomes" id="UP000613030">
    <property type="component" value="Unassembled WGS sequence"/>
</dbReference>
<evidence type="ECO:0000256" key="1">
    <source>
        <dbReference type="ARBA" id="ARBA00022729"/>
    </source>
</evidence>
<dbReference type="PANTHER" id="PTHR30535:SF35">
    <property type="entry name" value="PERIPLASMIC BINDING PROTEIN"/>
    <property type="match status" value="1"/>
</dbReference>
<dbReference type="NCBIfam" id="NF038402">
    <property type="entry name" value="TroA_like"/>
    <property type="match status" value="1"/>
</dbReference>
<dbReference type="InterPro" id="IPR050902">
    <property type="entry name" value="ABC_Transporter_SBP"/>
</dbReference>
<dbReference type="InterPro" id="IPR054828">
    <property type="entry name" value="Vit_B12_bind_prot"/>
</dbReference>